<sequence length="364" mass="40736">MGCNVKIKPQKGVALITVMLVFAVVSILAAALIKRLDQLINMTSHSVTQAQLRSYALGSEALIKYVLSQDKTPDVDALIEEDWSTYRGQPMQLEQYPIKEAYTRVWVIDAERCFNLNSLFRSNGGGIPPYPDRDDKTIENGPTEGESPRSGGMADSTDDDTENSTGRGSDQKKNNSQKQFNQLLNASKLPSALYTNLKDWVDSDQSVSSAEDYYYLGLKPPYRTANQLLYDFSELRQIKGFNQKVMDTLATTSCVLPGIDTFALNINTVSEALLKAIDPNKASKIIEQRKNKPIKDSSSFNSNGVNYQVRSSYFWVQVEVVLFGKRQVLSSLLHRRNKKEIDVISRQWLPLSAPLVISEQSKSS</sequence>
<organism evidence="14 15">
    <name type="scientific">Zooshikella ganghwensis</name>
    <dbReference type="NCBI Taxonomy" id="202772"/>
    <lineage>
        <taxon>Bacteria</taxon>
        <taxon>Pseudomonadati</taxon>
        <taxon>Pseudomonadota</taxon>
        <taxon>Gammaproteobacteria</taxon>
        <taxon>Oceanospirillales</taxon>
        <taxon>Zooshikellaceae</taxon>
        <taxon>Zooshikella</taxon>
    </lineage>
</organism>
<dbReference type="Pfam" id="PF21687">
    <property type="entry name" value="T2SSK_1st"/>
    <property type="match status" value="1"/>
</dbReference>
<feature type="region of interest" description="Disordered" evidence="11">
    <location>
        <begin position="125"/>
        <end position="176"/>
    </location>
</feature>
<evidence type="ECO:0000256" key="9">
    <source>
        <dbReference type="ARBA" id="ARBA00023136"/>
    </source>
</evidence>
<evidence type="ECO:0000256" key="3">
    <source>
        <dbReference type="ARBA" id="ARBA00022448"/>
    </source>
</evidence>
<protein>
    <recommendedName>
        <fullName evidence="10">Type II secretion system protein K</fullName>
    </recommendedName>
</protein>
<accession>A0A4P9VMG3</accession>
<evidence type="ECO:0000256" key="11">
    <source>
        <dbReference type="SAM" id="MobiDB-lite"/>
    </source>
</evidence>
<dbReference type="RefSeq" id="WP_094787709.1">
    <property type="nucleotide sequence ID" value="NZ_NDXW01000001.1"/>
</dbReference>
<keyword evidence="5 10" id="KW-0997">Cell inner membrane</keyword>
<comment type="subcellular location">
    <subcellularLocation>
        <location evidence="1 10">Cell inner membrane</location>
    </subcellularLocation>
</comment>
<keyword evidence="4 10" id="KW-1003">Cell membrane</keyword>
<dbReference type="PANTHER" id="PTHR38831:SF1">
    <property type="entry name" value="TYPE II SECRETION SYSTEM PROTEIN K-RELATED"/>
    <property type="match status" value="1"/>
</dbReference>
<evidence type="ECO:0000256" key="6">
    <source>
        <dbReference type="ARBA" id="ARBA00022692"/>
    </source>
</evidence>
<evidence type="ECO:0000259" key="13">
    <source>
        <dbReference type="Pfam" id="PF21687"/>
    </source>
</evidence>
<dbReference type="InterPro" id="IPR038072">
    <property type="entry name" value="GspK_central_sf"/>
</dbReference>
<keyword evidence="9 10" id="KW-0472">Membrane</keyword>
<dbReference type="AlphaFoldDB" id="A0A4P9VMG3"/>
<dbReference type="Proteomes" id="UP000257039">
    <property type="component" value="Unassembled WGS sequence"/>
</dbReference>
<dbReference type="Gene3D" id="3.30.1300.30">
    <property type="entry name" value="GSPII I/J protein-like"/>
    <property type="match status" value="1"/>
</dbReference>
<feature type="transmembrane region" description="Helical" evidence="12">
    <location>
        <begin position="12"/>
        <end position="33"/>
    </location>
</feature>
<dbReference type="SUPFAM" id="SSF158544">
    <property type="entry name" value="GspK insert domain-like"/>
    <property type="match status" value="1"/>
</dbReference>
<dbReference type="EMBL" id="NDXW01000001">
    <property type="protein sequence ID" value="RDH44588.1"/>
    <property type="molecule type" value="Genomic_DNA"/>
</dbReference>
<reference evidence="14 15" key="1">
    <citation type="submission" date="2017-04" db="EMBL/GenBank/DDBJ databases">
        <title>Draft genome sequence of Zooshikella ganghwensis VG4 isolated from Red Sea sediments.</title>
        <authorList>
            <person name="Rehman Z."/>
            <person name="Alam I."/>
            <person name="Kamau A."/>
            <person name="Bajic V."/>
            <person name="Leiknes T."/>
        </authorList>
    </citation>
    <scope>NUCLEOTIDE SEQUENCE [LARGE SCALE GENOMIC DNA]</scope>
    <source>
        <strain evidence="14 15">VG4</strain>
    </source>
</reference>
<gene>
    <name evidence="14" type="ORF">B9G39_14735</name>
</gene>
<proteinExistence type="inferred from homology"/>
<dbReference type="InterPro" id="IPR049031">
    <property type="entry name" value="T2SSK_SAM-like_1st"/>
</dbReference>
<keyword evidence="8 12" id="KW-1133">Transmembrane helix</keyword>
<dbReference type="SUPFAM" id="SSF54523">
    <property type="entry name" value="Pili subunits"/>
    <property type="match status" value="1"/>
</dbReference>
<dbReference type="GO" id="GO:0009306">
    <property type="term" value="P:protein secretion"/>
    <property type="evidence" value="ECO:0007669"/>
    <property type="project" value="InterPro"/>
</dbReference>
<keyword evidence="6 12" id="KW-0812">Transmembrane</keyword>
<feature type="domain" description="T2SS protein K first SAM-like" evidence="13">
    <location>
        <begin position="113"/>
        <end position="257"/>
    </location>
</feature>
<evidence type="ECO:0000313" key="15">
    <source>
        <dbReference type="Proteomes" id="UP000257039"/>
    </source>
</evidence>
<keyword evidence="7" id="KW-0653">Protein transport</keyword>
<evidence type="ECO:0000256" key="4">
    <source>
        <dbReference type="ARBA" id="ARBA00022475"/>
    </source>
</evidence>
<dbReference type="NCBIfam" id="NF037980">
    <property type="entry name" value="T2SS_GspK"/>
    <property type="match status" value="1"/>
</dbReference>
<dbReference type="GO" id="GO:0005886">
    <property type="term" value="C:plasma membrane"/>
    <property type="evidence" value="ECO:0007669"/>
    <property type="project" value="UniProtKB-SubCell"/>
</dbReference>
<dbReference type="PIRSF" id="PIRSF002786">
    <property type="entry name" value="XcpX"/>
    <property type="match status" value="1"/>
</dbReference>
<evidence type="ECO:0000256" key="7">
    <source>
        <dbReference type="ARBA" id="ARBA00022927"/>
    </source>
</evidence>
<evidence type="ECO:0000256" key="2">
    <source>
        <dbReference type="ARBA" id="ARBA00007246"/>
    </source>
</evidence>
<dbReference type="Gene3D" id="1.10.40.60">
    <property type="entry name" value="EpsJ-like"/>
    <property type="match status" value="2"/>
</dbReference>
<name>A0A4P9VMG3_9GAMM</name>
<comment type="caution">
    <text evidence="14">The sequence shown here is derived from an EMBL/GenBank/DDBJ whole genome shotgun (WGS) entry which is preliminary data.</text>
</comment>
<dbReference type="InterPro" id="IPR005628">
    <property type="entry name" value="GspK"/>
</dbReference>
<comment type="similarity">
    <text evidence="2 10">Belongs to the GSP K family.</text>
</comment>
<evidence type="ECO:0000256" key="1">
    <source>
        <dbReference type="ARBA" id="ARBA00004533"/>
    </source>
</evidence>
<evidence type="ECO:0000256" key="8">
    <source>
        <dbReference type="ARBA" id="ARBA00022989"/>
    </source>
</evidence>
<evidence type="ECO:0000256" key="12">
    <source>
        <dbReference type="SAM" id="Phobius"/>
    </source>
</evidence>
<evidence type="ECO:0000313" key="14">
    <source>
        <dbReference type="EMBL" id="RDH44588.1"/>
    </source>
</evidence>
<dbReference type="PANTHER" id="PTHR38831">
    <property type="entry name" value="TYPE II SECRETION SYSTEM PROTEIN K"/>
    <property type="match status" value="1"/>
</dbReference>
<dbReference type="InterPro" id="IPR045584">
    <property type="entry name" value="Pilin-like"/>
</dbReference>
<evidence type="ECO:0000256" key="5">
    <source>
        <dbReference type="ARBA" id="ARBA00022519"/>
    </source>
</evidence>
<keyword evidence="3 10" id="KW-0813">Transport</keyword>
<evidence type="ECO:0000256" key="10">
    <source>
        <dbReference type="PIRNR" id="PIRNR002786"/>
    </source>
</evidence>
<keyword evidence="15" id="KW-1185">Reference proteome</keyword>